<keyword evidence="2" id="KW-0808">Transferase</keyword>
<dbReference type="GO" id="GO:0016020">
    <property type="term" value="C:membrane"/>
    <property type="evidence" value="ECO:0007669"/>
    <property type="project" value="InterPro"/>
</dbReference>
<dbReference type="RefSeq" id="WP_039561159.1">
    <property type="nucleotide sequence ID" value="NZ_FTMC01000003.1"/>
</dbReference>
<accession>A0A1N6Q5A9</accession>
<dbReference type="EMBL" id="FTMC01000003">
    <property type="protein sequence ID" value="SIQ11730.1"/>
    <property type="molecule type" value="Genomic_DNA"/>
</dbReference>
<dbReference type="Gene3D" id="1.20.120.1760">
    <property type="match status" value="1"/>
</dbReference>
<evidence type="ECO:0000313" key="3">
    <source>
        <dbReference type="Proteomes" id="UP000186079"/>
    </source>
</evidence>
<keyword evidence="1" id="KW-0812">Transmembrane</keyword>
<feature type="transmembrane region" description="Helical" evidence="1">
    <location>
        <begin position="154"/>
        <end position="187"/>
    </location>
</feature>
<dbReference type="AlphaFoldDB" id="A0A1N6Q5A9"/>
<evidence type="ECO:0000256" key="1">
    <source>
        <dbReference type="SAM" id="Phobius"/>
    </source>
</evidence>
<sequence>MPSIYQLKPRFQALLRPLVHRLHDAGITANQVTLAACAGSLAIAGLVALFAEQRGLFALIPLWMTLRMALNAIDGMLAREFGQQSTLGAYLNELCDLVSDTALYMPFLLLPGVSPLWLVLVLLLALLSEYAGVMGPLAGASRRYDGPMGKSDRAFCFGALGAGVAAGLLPAAWINGVLALLAALLLLTLVNRVRQGLAEVAAGN</sequence>
<feature type="transmembrane region" description="Helical" evidence="1">
    <location>
        <begin position="114"/>
        <end position="133"/>
    </location>
</feature>
<keyword evidence="1" id="KW-1133">Transmembrane helix</keyword>
<dbReference type="InterPro" id="IPR043130">
    <property type="entry name" value="CDP-OH_PTrfase_TM_dom"/>
</dbReference>
<dbReference type="InterPro" id="IPR000462">
    <property type="entry name" value="CDP-OH_P_trans"/>
</dbReference>
<proteinExistence type="predicted"/>
<evidence type="ECO:0000313" key="2">
    <source>
        <dbReference type="EMBL" id="SIQ11730.1"/>
    </source>
</evidence>
<reference evidence="2 3" key="1">
    <citation type="submission" date="2017-01" db="EMBL/GenBank/DDBJ databases">
        <authorList>
            <person name="Mah S.A."/>
            <person name="Swanson W.J."/>
            <person name="Moy G.W."/>
            <person name="Vacquier V.D."/>
        </authorList>
    </citation>
    <scope>NUCLEOTIDE SEQUENCE [LARGE SCALE GENOMIC DNA]</scope>
    <source>
        <strain evidence="2 3">ATCC 29606</strain>
    </source>
</reference>
<organism evidence="2 3">
    <name type="scientific">Pseudomonas flexibilis</name>
    <dbReference type="NCBI Taxonomy" id="706570"/>
    <lineage>
        <taxon>Bacteria</taxon>
        <taxon>Pseudomonadati</taxon>
        <taxon>Pseudomonadota</taxon>
        <taxon>Gammaproteobacteria</taxon>
        <taxon>Pseudomonadales</taxon>
        <taxon>Pseudomonadaceae</taxon>
        <taxon>Pseudomonas</taxon>
    </lineage>
</organism>
<feature type="transmembrane region" description="Helical" evidence="1">
    <location>
        <begin position="32"/>
        <end position="51"/>
    </location>
</feature>
<keyword evidence="1" id="KW-0472">Membrane</keyword>
<dbReference type="Proteomes" id="UP000186079">
    <property type="component" value="Unassembled WGS sequence"/>
</dbReference>
<dbReference type="Pfam" id="PF01066">
    <property type="entry name" value="CDP-OH_P_transf"/>
    <property type="match status" value="1"/>
</dbReference>
<dbReference type="GO" id="GO:0016780">
    <property type="term" value="F:phosphotransferase activity, for other substituted phosphate groups"/>
    <property type="evidence" value="ECO:0007669"/>
    <property type="project" value="InterPro"/>
</dbReference>
<name>A0A1N6Q5A9_9PSED</name>
<dbReference type="GO" id="GO:0008654">
    <property type="term" value="P:phospholipid biosynthetic process"/>
    <property type="evidence" value="ECO:0007669"/>
    <property type="project" value="InterPro"/>
</dbReference>
<protein>
    <submittedName>
        <fullName evidence="2">CDP-diacylglycerol--glycerol-3-phosphate 3-phosphatidyltransferase</fullName>
    </submittedName>
</protein>
<feature type="transmembrane region" description="Helical" evidence="1">
    <location>
        <begin position="56"/>
        <end position="73"/>
    </location>
</feature>
<gene>
    <name evidence="2" type="ORF">SAMN05421672_10371</name>
</gene>